<organism evidence="1">
    <name type="scientific">bioreactor metagenome</name>
    <dbReference type="NCBI Taxonomy" id="1076179"/>
    <lineage>
        <taxon>unclassified sequences</taxon>
        <taxon>metagenomes</taxon>
        <taxon>ecological metagenomes</taxon>
    </lineage>
</organism>
<proteinExistence type="predicted"/>
<protein>
    <recommendedName>
        <fullName evidence="2">DNA repair protein RadA</fullName>
    </recommendedName>
</protein>
<sequence>MSGQWEDAIRQASARLLVIDPLQGYLGNGVHMQQAGDMRQAMRHLTKVAERTQCAVVIVGHMNKSSAGKSLYRGLGSIDIVAAARSVLLIGRSPDDRNIRVLAQIKNSLAREGPTLGFELAENQGIRWIGQYDMTVDDILNGVPDESGTKLDKACSELKRLLREGKQPCNDIYEAMEGEGIGKRTVDLAKKLLNIESIKALDKWYWALPESGSELV</sequence>
<dbReference type="InterPro" id="IPR027417">
    <property type="entry name" value="P-loop_NTPase"/>
</dbReference>
<dbReference type="EMBL" id="VSSQ01047160">
    <property type="protein sequence ID" value="MPN01136.1"/>
    <property type="molecule type" value="Genomic_DNA"/>
</dbReference>
<dbReference type="AlphaFoldDB" id="A0A645EI62"/>
<reference evidence="1" key="1">
    <citation type="submission" date="2019-08" db="EMBL/GenBank/DDBJ databases">
        <authorList>
            <person name="Kucharzyk K."/>
            <person name="Murdoch R.W."/>
            <person name="Higgins S."/>
            <person name="Loffler F."/>
        </authorList>
    </citation>
    <scope>NUCLEOTIDE SEQUENCE</scope>
</reference>
<dbReference type="Gene3D" id="3.40.50.300">
    <property type="entry name" value="P-loop containing nucleotide triphosphate hydrolases"/>
    <property type="match status" value="1"/>
</dbReference>
<accession>A0A645EI62</accession>
<evidence type="ECO:0000313" key="1">
    <source>
        <dbReference type="EMBL" id="MPN01136.1"/>
    </source>
</evidence>
<gene>
    <name evidence="1" type="ORF">SDC9_148339</name>
</gene>
<name>A0A645EI62_9ZZZZ</name>
<comment type="caution">
    <text evidence="1">The sequence shown here is derived from an EMBL/GenBank/DDBJ whole genome shotgun (WGS) entry which is preliminary data.</text>
</comment>
<dbReference type="SUPFAM" id="SSF52540">
    <property type="entry name" value="P-loop containing nucleoside triphosphate hydrolases"/>
    <property type="match status" value="1"/>
</dbReference>
<evidence type="ECO:0008006" key="2">
    <source>
        <dbReference type="Google" id="ProtNLM"/>
    </source>
</evidence>
<dbReference type="Pfam" id="PF13481">
    <property type="entry name" value="AAA_25"/>
    <property type="match status" value="1"/>
</dbReference>